<reference evidence="3" key="1">
    <citation type="submission" date="2009-12" db="EMBL/GenBank/DDBJ databases">
        <title>Complete sequence of Dickeya dadantii Ech586.</title>
        <authorList>
            <consortium name="US DOE Joint Genome Institute"/>
            <person name="Lucas S."/>
            <person name="Copeland A."/>
            <person name="Lapidus A."/>
            <person name="Glavina del Rio T."/>
            <person name="Tice H."/>
            <person name="Bruce D."/>
            <person name="Goodwin L."/>
            <person name="Pitluck S."/>
            <person name="Munk A.C."/>
            <person name="Brettin T."/>
            <person name="Detter J.C."/>
            <person name="Han C."/>
            <person name="Tapia R."/>
            <person name="Larimer F."/>
            <person name="Land M."/>
            <person name="Hauser L."/>
            <person name="Kyrpides N."/>
            <person name="Mikhailova N."/>
            <person name="Balakrishnan V."/>
            <person name="Glasner J."/>
            <person name="Perna N.T."/>
        </authorList>
    </citation>
    <scope>NUCLEOTIDE SEQUENCE [LARGE SCALE GENOMIC DNA]</scope>
    <source>
        <strain evidence="3">Ech586</strain>
    </source>
</reference>
<feature type="domain" description="FAD-binding FR-type" evidence="2">
    <location>
        <begin position="7"/>
        <end position="134"/>
    </location>
</feature>
<accession>D2BWM8</accession>
<dbReference type="STRING" id="590409.Dd586_3551"/>
<dbReference type="InterPro" id="IPR007037">
    <property type="entry name" value="SIP_rossman_dom"/>
</dbReference>
<dbReference type="PROSITE" id="PS51384">
    <property type="entry name" value="FAD_FR"/>
    <property type="match status" value="1"/>
</dbReference>
<sequence length="301" mass="33207">MAGVKEYKVFDVTLAHKTLLTPSLMRCVFRGEAVKKMKICAPDQRIKVLLPAEDGTPPRLPDVGEWYQMVQAMPKPQRPIPRTYTLRSLDTETGEMVVEFVVHGTEGPASAWVLSAQPGATLQVVAPRGDFAGDNGGYEWVLSVNTRQVLLMGDETALPAIKGILEQLAQQDNPPQVQAFIEVPLQADCTDDYRQLPFAEVVWLPREGTGATYGERLLEAARHWSCPTAQVVAAQPVMVADIAEGEKVWEPASAQQGQFFGWVATESSAVKALRRYLLAEKGLAQESITFMAYWSRGPRSH</sequence>
<dbReference type="Gene3D" id="3.40.50.80">
    <property type="entry name" value="Nucleotide-binding domain of ferredoxin-NADP reductase (FNR) module"/>
    <property type="match status" value="1"/>
</dbReference>
<dbReference type="RefSeq" id="WP_012886182.1">
    <property type="nucleotide sequence ID" value="NC_013592.1"/>
</dbReference>
<dbReference type="GO" id="GO:0016491">
    <property type="term" value="F:oxidoreductase activity"/>
    <property type="evidence" value="ECO:0007669"/>
    <property type="project" value="InterPro"/>
</dbReference>
<evidence type="ECO:0000256" key="1">
    <source>
        <dbReference type="ARBA" id="ARBA00035644"/>
    </source>
</evidence>
<dbReference type="CDD" id="cd06193">
    <property type="entry name" value="siderophore_interacting"/>
    <property type="match status" value="1"/>
</dbReference>
<dbReference type="PANTHER" id="PTHR30157">
    <property type="entry name" value="FERRIC REDUCTASE, NADPH-DEPENDENT"/>
    <property type="match status" value="1"/>
</dbReference>
<dbReference type="InterPro" id="IPR013113">
    <property type="entry name" value="SIP_FAD-bd"/>
</dbReference>
<dbReference type="Proteomes" id="UP000001446">
    <property type="component" value="Chromosome"/>
</dbReference>
<evidence type="ECO:0000259" key="2">
    <source>
        <dbReference type="PROSITE" id="PS51384"/>
    </source>
</evidence>
<dbReference type="AlphaFoldDB" id="D2BWM8"/>
<dbReference type="HOGENOM" id="CLU_040923_2_0_6"/>
<protein>
    <submittedName>
        <fullName evidence="3">FAD-binding 9 siderophore-interacting domain protein</fullName>
    </submittedName>
</protein>
<dbReference type="Pfam" id="PF08021">
    <property type="entry name" value="FAD_binding_9"/>
    <property type="match status" value="1"/>
</dbReference>
<keyword evidence="4" id="KW-1185">Reference proteome</keyword>
<dbReference type="InterPro" id="IPR017927">
    <property type="entry name" value="FAD-bd_FR_type"/>
</dbReference>
<dbReference type="Gene3D" id="2.40.30.10">
    <property type="entry name" value="Translation factors"/>
    <property type="match status" value="1"/>
</dbReference>
<dbReference type="InterPro" id="IPR039261">
    <property type="entry name" value="FNR_nucleotide-bd"/>
</dbReference>
<dbReference type="KEGG" id="ddc:Dd586_3551"/>
<dbReference type="eggNOG" id="COG2375">
    <property type="taxonomic scope" value="Bacteria"/>
</dbReference>
<dbReference type="InterPro" id="IPR017938">
    <property type="entry name" value="Riboflavin_synthase-like_b-brl"/>
</dbReference>
<organism evidence="3 4">
    <name type="scientific">Dickeya zeae (strain Ech586)</name>
    <name type="common">Dickeya dadantii (strain Ech586)</name>
    <dbReference type="NCBI Taxonomy" id="590409"/>
    <lineage>
        <taxon>Bacteria</taxon>
        <taxon>Pseudomonadati</taxon>
        <taxon>Pseudomonadota</taxon>
        <taxon>Gammaproteobacteria</taxon>
        <taxon>Enterobacterales</taxon>
        <taxon>Pectobacteriaceae</taxon>
        <taxon>Dickeya</taxon>
        <taxon>Dickeya parazeae</taxon>
    </lineage>
</organism>
<evidence type="ECO:0000313" key="3">
    <source>
        <dbReference type="EMBL" id="ACZ78381.1"/>
    </source>
</evidence>
<dbReference type="Pfam" id="PF04954">
    <property type="entry name" value="SIP"/>
    <property type="match status" value="1"/>
</dbReference>
<dbReference type="SUPFAM" id="SSF63380">
    <property type="entry name" value="Riboflavin synthase domain-like"/>
    <property type="match status" value="1"/>
</dbReference>
<evidence type="ECO:0000313" key="4">
    <source>
        <dbReference type="Proteomes" id="UP000001446"/>
    </source>
</evidence>
<dbReference type="InterPro" id="IPR039374">
    <property type="entry name" value="SIP_fam"/>
</dbReference>
<dbReference type="PANTHER" id="PTHR30157:SF0">
    <property type="entry name" value="NADPH-DEPENDENT FERRIC-CHELATE REDUCTASE"/>
    <property type="match status" value="1"/>
</dbReference>
<comment type="similarity">
    <text evidence="1">Belongs to the SIP oxidoreductase family.</text>
</comment>
<gene>
    <name evidence="3" type="ordered locus">Dd586_3551</name>
</gene>
<dbReference type="OrthoDB" id="9814826at2"/>
<dbReference type="EMBL" id="CP001836">
    <property type="protein sequence ID" value="ACZ78381.1"/>
    <property type="molecule type" value="Genomic_DNA"/>
</dbReference>
<name>D2BWM8_DICZ5</name>
<proteinExistence type="inferred from homology"/>